<feature type="region of interest" description="Disordered" evidence="2">
    <location>
        <begin position="324"/>
        <end position="347"/>
    </location>
</feature>
<keyword evidence="1" id="KW-0175">Coiled coil</keyword>
<keyword evidence="4" id="KW-1185">Reference proteome</keyword>
<feature type="region of interest" description="Disordered" evidence="2">
    <location>
        <begin position="227"/>
        <end position="266"/>
    </location>
</feature>
<feature type="compositionally biased region" description="Basic and acidic residues" evidence="2">
    <location>
        <begin position="415"/>
        <end position="430"/>
    </location>
</feature>
<evidence type="ECO:0000256" key="1">
    <source>
        <dbReference type="SAM" id="Coils"/>
    </source>
</evidence>
<feature type="compositionally biased region" description="Low complexity" evidence="2">
    <location>
        <begin position="539"/>
        <end position="560"/>
    </location>
</feature>
<feature type="compositionally biased region" description="Low complexity" evidence="2">
    <location>
        <begin position="452"/>
        <end position="466"/>
    </location>
</feature>
<feature type="compositionally biased region" description="Basic and acidic residues" evidence="2">
    <location>
        <begin position="478"/>
        <end position="489"/>
    </location>
</feature>
<dbReference type="Proteomes" id="UP001383192">
    <property type="component" value="Unassembled WGS sequence"/>
</dbReference>
<feature type="compositionally biased region" description="Polar residues" evidence="2">
    <location>
        <begin position="529"/>
        <end position="538"/>
    </location>
</feature>
<reference evidence="3 4" key="1">
    <citation type="submission" date="2024-01" db="EMBL/GenBank/DDBJ databases">
        <title>A draft genome for a cacao thread blight-causing isolate of Paramarasmius palmivorus.</title>
        <authorList>
            <person name="Baruah I.K."/>
            <person name="Bukari Y."/>
            <person name="Amoako-Attah I."/>
            <person name="Meinhardt L.W."/>
            <person name="Bailey B.A."/>
            <person name="Cohen S.P."/>
        </authorList>
    </citation>
    <scope>NUCLEOTIDE SEQUENCE [LARGE SCALE GENOMIC DNA]</scope>
    <source>
        <strain evidence="3 4">GH-12</strain>
    </source>
</reference>
<proteinExistence type="predicted"/>
<evidence type="ECO:0000313" key="4">
    <source>
        <dbReference type="Proteomes" id="UP001383192"/>
    </source>
</evidence>
<feature type="coiled-coil region" evidence="1">
    <location>
        <begin position="54"/>
        <end position="85"/>
    </location>
</feature>
<gene>
    <name evidence="3" type="ORF">VNI00_001167</name>
</gene>
<sequence length="651" mass="70976">MKWQGENNALFVDNQRLFTDQERLEADYKRVLEAHPQADLIRQLKEKDDKISKLMSDNTELAKHNNALKQQNDELKKENGQLLKVITCSRNEATFNMLSIDYQKAMEANHFMANELHSAREEVRRVRGELDFHKNAHINVLAQVKALESAGRIAVNYAGRMPGPAAPANPVLRPSSNTASPVTPVHHAFPPNGPLPMQVVPQASAMPMMAPPTISQTSRRHTVPGVVPIRLPQPRPPQIQTQPQSQPPQPYLPTPRSTVPSPAQVLASQQPINPYPSQLVQQPRPLQVVIPSSTVPENQQFQSPSQGSAMPAYISQYLAQSPVASTSTQIQPPLPPQRHSPQTTISPSQMYTQPQYVSLSQSPSEQPVMTQVYSSPLNIQPPRQQSPAAIVPVATEHIPTSSVAGEIPSNPADAEESRNQTLREEPKPEVEVEVNAPPTPPRSYKSMSPEQSIVISSSLKRSPSPSMDFGEGSGNGLGDDRRKRMRLEETNGGAEEQAGNEATIAPETHADMGVSNTEAEGRMDASNAEAGSSTNGSLSAAAPAATAAPVAATSSPVASDTAEEEEEVQPDLQRGPDGLYKEEEIVPHMFEDGLDGASYCPFCLVIERDLDIPPRNFAGLPLPELLSHYKEKHSPILTKVCEEGLDMLYMT</sequence>
<feature type="region of interest" description="Disordered" evidence="2">
    <location>
        <begin position="401"/>
        <end position="577"/>
    </location>
</feature>
<dbReference type="AlphaFoldDB" id="A0AAW0E6N8"/>
<evidence type="ECO:0000256" key="2">
    <source>
        <dbReference type="SAM" id="MobiDB-lite"/>
    </source>
</evidence>
<comment type="caution">
    <text evidence="3">The sequence shown here is derived from an EMBL/GenBank/DDBJ whole genome shotgun (WGS) entry which is preliminary data.</text>
</comment>
<protein>
    <submittedName>
        <fullName evidence="3">Uncharacterized protein</fullName>
    </submittedName>
</protein>
<organism evidence="3 4">
    <name type="scientific">Paramarasmius palmivorus</name>
    <dbReference type="NCBI Taxonomy" id="297713"/>
    <lineage>
        <taxon>Eukaryota</taxon>
        <taxon>Fungi</taxon>
        <taxon>Dikarya</taxon>
        <taxon>Basidiomycota</taxon>
        <taxon>Agaricomycotina</taxon>
        <taxon>Agaricomycetes</taxon>
        <taxon>Agaricomycetidae</taxon>
        <taxon>Agaricales</taxon>
        <taxon>Marasmiineae</taxon>
        <taxon>Marasmiaceae</taxon>
        <taxon>Paramarasmius</taxon>
    </lineage>
</organism>
<name>A0AAW0E6N8_9AGAR</name>
<dbReference type="EMBL" id="JAYKXP010000003">
    <property type="protein sequence ID" value="KAK7060402.1"/>
    <property type="molecule type" value="Genomic_DNA"/>
</dbReference>
<accession>A0AAW0E6N8</accession>
<evidence type="ECO:0000313" key="3">
    <source>
        <dbReference type="EMBL" id="KAK7060402.1"/>
    </source>
</evidence>